<reference evidence="2 3" key="1">
    <citation type="journal article" date="2014" name="ISME J.">
        <title>Candidatus Competibacter-lineage genomes retrieved from metagenomes reveal functional metabolic diversity.</title>
        <authorList>
            <person name="McIlroy S.J."/>
            <person name="Albertsen M."/>
            <person name="Andresen E.K."/>
            <person name="Saunders A.M."/>
            <person name="Kristiansen R."/>
            <person name="Stokholm-Bjerregaard M."/>
            <person name="Nielsen K.L."/>
            <person name="Nielsen P.H."/>
        </authorList>
    </citation>
    <scope>NUCLEOTIDE SEQUENCE [LARGE SCALE GENOMIC DNA]</scope>
    <source>
        <strain evidence="2 3">Run_B_J11</strain>
    </source>
</reference>
<comment type="caution">
    <text evidence="2">The sequence shown here is derived from an EMBL/GenBank/DDBJ whole genome shotgun (WGS) entry which is preliminary data.</text>
</comment>
<dbReference type="EMBL" id="CBTK010000076">
    <property type="protein sequence ID" value="CDH44424.1"/>
    <property type="molecule type" value="Genomic_DNA"/>
</dbReference>
<evidence type="ECO:0000256" key="1">
    <source>
        <dbReference type="SAM" id="MobiDB-lite"/>
    </source>
</evidence>
<proteinExistence type="predicted"/>
<evidence type="ECO:0000313" key="2">
    <source>
        <dbReference type="EMBL" id="CDH44424.1"/>
    </source>
</evidence>
<dbReference type="AlphaFoldDB" id="A0A7U7J3J7"/>
<feature type="region of interest" description="Disordered" evidence="1">
    <location>
        <begin position="1"/>
        <end position="32"/>
    </location>
</feature>
<keyword evidence="3" id="KW-1185">Reference proteome</keyword>
<accession>A0A7U7J3J7</accession>
<evidence type="ECO:0000313" key="3">
    <source>
        <dbReference type="Proteomes" id="UP000019184"/>
    </source>
</evidence>
<gene>
    <name evidence="2" type="ORF">BN874_1670006</name>
</gene>
<feature type="compositionally biased region" description="Basic and acidic residues" evidence="1">
    <location>
        <begin position="186"/>
        <end position="205"/>
    </location>
</feature>
<feature type="region of interest" description="Disordered" evidence="1">
    <location>
        <begin position="172"/>
        <end position="216"/>
    </location>
</feature>
<dbReference type="Proteomes" id="UP000019184">
    <property type="component" value="Unassembled WGS sequence"/>
</dbReference>
<protein>
    <submittedName>
        <fullName evidence="2">Uncharacterized protein</fullName>
    </submittedName>
</protein>
<organism evidence="2 3">
    <name type="scientific">Candidatus Contendobacter odensis Run_B_J11</name>
    <dbReference type="NCBI Taxonomy" id="1400861"/>
    <lineage>
        <taxon>Bacteria</taxon>
        <taxon>Pseudomonadati</taxon>
        <taxon>Pseudomonadota</taxon>
        <taxon>Gammaproteobacteria</taxon>
        <taxon>Candidatus Competibacteraceae</taxon>
        <taxon>Candidatus Contendibacter</taxon>
    </lineage>
</organism>
<feature type="compositionally biased region" description="Basic and acidic residues" evidence="1">
    <location>
        <begin position="1"/>
        <end position="22"/>
    </location>
</feature>
<name>A0A7U7J3J7_9GAMM</name>
<sequence>MTPRIIRDARPLVDGTESRLGPRDSTASAEVDPDTKLELILGAPPWLRGFLDAESQVRRDEEIRDHRVDHVLGVPFLDQGFQAHAASPGEAGAALRAHLHEKLAQLRFERIDHVGIGELADLSRTEGVIVNTFFLQNIHPFALRRDNTDHEAAREKLLGLSIQLGASLEKGHGGGLAVAGQGNRRRTGDRLGDGEAIGNHDEVTGKNEVPARPLLS</sequence>